<accession>A0A3P8IGH6</accession>
<evidence type="ECO:0000256" key="1">
    <source>
        <dbReference type="SAM" id="MobiDB-lite"/>
    </source>
</evidence>
<feature type="region of interest" description="Disordered" evidence="1">
    <location>
        <begin position="1"/>
        <end position="22"/>
    </location>
</feature>
<keyword evidence="3" id="KW-1185">Reference proteome</keyword>
<evidence type="ECO:0000313" key="2">
    <source>
        <dbReference type="EMBL" id="VDP56599.1"/>
    </source>
</evidence>
<dbReference type="EMBL" id="UZAL01031031">
    <property type="protein sequence ID" value="VDP56599.1"/>
    <property type="molecule type" value="Genomic_DNA"/>
</dbReference>
<protein>
    <submittedName>
        <fullName evidence="2">Uncharacterized protein</fullName>
    </submittedName>
</protein>
<reference evidence="2 3" key="1">
    <citation type="submission" date="2018-11" db="EMBL/GenBank/DDBJ databases">
        <authorList>
            <consortium name="Pathogen Informatics"/>
        </authorList>
    </citation>
    <scope>NUCLEOTIDE SEQUENCE [LARGE SCALE GENOMIC DNA]</scope>
    <source>
        <strain>Denwood</strain>
        <strain evidence="3">Zambia</strain>
    </source>
</reference>
<evidence type="ECO:0000313" key="3">
    <source>
        <dbReference type="Proteomes" id="UP000269396"/>
    </source>
</evidence>
<sequence>MHQPHRIHLQHQTHHHHHQQQQQWLQRNQMVENRCSKTLLLVNYKYPILVQSIMQSMNLTLMV</sequence>
<dbReference type="Proteomes" id="UP000269396">
    <property type="component" value="Unassembled WGS sequence"/>
</dbReference>
<dbReference type="AlphaFoldDB" id="A0A3P8IGH6"/>
<organism evidence="2 3">
    <name type="scientific">Schistosoma mattheei</name>
    <dbReference type="NCBI Taxonomy" id="31246"/>
    <lineage>
        <taxon>Eukaryota</taxon>
        <taxon>Metazoa</taxon>
        <taxon>Spiralia</taxon>
        <taxon>Lophotrochozoa</taxon>
        <taxon>Platyhelminthes</taxon>
        <taxon>Trematoda</taxon>
        <taxon>Digenea</taxon>
        <taxon>Strigeidida</taxon>
        <taxon>Schistosomatoidea</taxon>
        <taxon>Schistosomatidae</taxon>
        <taxon>Schistosoma</taxon>
    </lineage>
</organism>
<feature type="compositionally biased region" description="Basic residues" evidence="1">
    <location>
        <begin position="1"/>
        <end position="19"/>
    </location>
</feature>
<name>A0A3P8IGH6_9TREM</name>
<gene>
    <name evidence="2" type="ORF">SMTD_LOCUS10964</name>
</gene>
<proteinExistence type="predicted"/>